<dbReference type="VEuPathDB" id="FungiDB:Z520_01826"/>
<organism evidence="2 3">
    <name type="scientific">Fonsecaea multimorphosa CBS 102226</name>
    <dbReference type="NCBI Taxonomy" id="1442371"/>
    <lineage>
        <taxon>Eukaryota</taxon>
        <taxon>Fungi</taxon>
        <taxon>Dikarya</taxon>
        <taxon>Ascomycota</taxon>
        <taxon>Pezizomycotina</taxon>
        <taxon>Eurotiomycetes</taxon>
        <taxon>Chaetothyriomycetidae</taxon>
        <taxon>Chaetothyriales</taxon>
        <taxon>Herpotrichiellaceae</taxon>
        <taxon>Fonsecaea</taxon>
    </lineage>
</organism>
<evidence type="ECO:0000313" key="3">
    <source>
        <dbReference type="Proteomes" id="UP000053411"/>
    </source>
</evidence>
<dbReference type="GeneID" id="27707572"/>
<dbReference type="EMBL" id="KN848064">
    <property type="protein sequence ID" value="KIY01689.1"/>
    <property type="molecule type" value="Genomic_DNA"/>
</dbReference>
<dbReference type="PANTHER" id="PTHR37540:SF5">
    <property type="entry name" value="TRANSCRIPTION FACTOR DOMAIN-CONTAINING PROTEIN"/>
    <property type="match status" value="1"/>
</dbReference>
<proteinExistence type="predicted"/>
<feature type="region of interest" description="Disordered" evidence="1">
    <location>
        <begin position="43"/>
        <end position="69"/>
    </location>
</feature>
<dbReference type="RefSeq" id="XP_016635811.1">
    <property type="nucleotide sequence ID" value="XM_016772341.1"/>
</dbReference>
<sequence>MPYRRVFVCYTHPSQFQDRQHRNQVKSYVSTRAYWIGRRGCLGDKHGSSQETQEKRAEETPLESDEEASSLSFINFPTENQILAEKRSGPITRKRIDATSHRHAIMEERDSTLKLNDDKRFRTFLEASPSTTIDSLPGILHRHSQGFAAANEFYLEAVDANYAPISQVFDVVNILGNNYYRQMQDEDALHAGVAAMQVVRGTFLSSSSQSGLSEEVLRFVQIAISKLRERIARHNYCNDDATIIIVLFLTHLAMVFKDMAAFRMHRRAIRDMVQSRGGLDKLNRDMSVRSSVKQFETWWSRLHGDPMFAEHKTARIVFCPKPPFTAEIRKIIDRIPPGFQRLAQNGIFSMDMIILLERIAHYQKLGLTDKSSARPRRHNDFDEACPSLRIPGPNLERYLSFSLLLYSSITFSPKRTLLEACHLVFGIPRSLLTKELTLFSGSSPDETKCLMWMWLVLIASWTVANRTRSSSGTSLSLQLVKKYPELRPWTGVKDILQEFFASEALLEPLEPLWRDYIGLHGRVDIDLEPKLGEVGEV</sequence>
<dbReference type="Proteomes" id="UP000053411">
    <property type="component" value="Unassembled WGS sequence"/>
</dbReference>
<gene>
    <name evidence="2" type="ORF">Z520_01826</name>
</gene>
<reference evidence="2 3" key="1">
    <citation type="submission" date="2015-01" db="EMBL/GenBank/DDBJ databases">
        <title>The Genome Sequence of Fonsecaea multimorphosa CBS 102226.</title>
        <authorList>
            <consortium name="The Broad Institute Genomics Platform"/>
            <person name="Cuomo C."/>
            <person name="de Hoog S."/>
            <person name="Gorbushina A."/>
            <person name="Stielow B."/>
            <person name="Teixiera M."/>
            <person name="Abouelleil A."/>
            <person name="Chapman S.B."/>
            <person name="Priest M."/>
            <person name="Young S.K."/>
            <person name="Wortman J."/>
            <person name="Nusbaum C."/>
            <person name="Birren B."/>
        </authorList>
    </citation>
    <scope>NUCLEOTIDE SEQUENCE [LARGE SCALE GENOMIC DNA]</scope>
    <source>
        <strain evidence="2 3">CBS 102226</strain>
    </source>
</reference>
<dbReference type="AlphaFoldDB" id="A0A0D2KXX0"/>
<dbReference type="PANTHER" id="PTHR37540">
    <property type="entry name" value="TRANSCRIPTION FACTOR (ACR-2), PUTATIVE-RELATED-RELATED"/>
    <property type="match status" value="1"/>
</dbReference>
<dbReference type="Pfam" id="PF11951">
    <property type="entry name" value="Fungal_trans_2"/>
    <property type="match status" value="1"/>
</dbReference>
<keyword evidence="3" id="KW-1185">Reference proteome</keyword>
<evidence type="ECO:0000313" key="2">
    <source>
        <dbReference type="EMBL" id="KIY01689.1"/>
    </source>
</evidence>
<protein>
    <recommendedName>
        <fullName evidence="4">Transcription factor domain-containing protein</fullName>
    </recommendedName>
</protein>
<name>A0A0D2KXX0_9EURO</name>
<dbReference type="InterPro" id="IPR021858">
    <property type="entry name" value="Fun_TF"/>
</dbReference>
<feature type="compositionally biased region" description="Basic and acidic residues" evidence="1">
    <location>
        <begin position="43"/>
        <end position="59"/>
    </location>
</feature>
<accession>A0A0D2KXX0</accession>
<evidence type="ECO:0000256" key="1">
    <source>
        <dbReference type="SAM" id="MobiDB-lite"/>
    </source>
</evidence>
<evidence type="ECO:0008006" key="4">
    <source>
        <dbReference type="Google" id="ProtNLM"/>
    </source>
</evidence>
<dbReference type="OrthoDB" id="415825at2759"/>